<dbReference type="InterPro" id="IPR003439">
    <property type="entry name" value="ABC_transporter-like_ATP-bd"/>
</dbReference>
<protein>
    <submittedName>
        <fullName evidence="5">ABC transporter ATP-binding protein</fullName>
    </submittedName>
</protein>
<dbReference type="EMBL" id="BJYU01000084">
    <property type="protein sequence ID" value="GEO16982.1"/>
    <property type="molecule type" value="Genomic_DNA"/>
</dbReference>
<keyword evidence="1" id="KW-0813">Transport</keyword>
<dbReference type="CDD" id="cd03219">
    <property type="entry name" value="ABC_Mj1267_LivG_branched"/>
    <property type="match status" value="1"/>
</dbReference>
<gene>
    <name evidence="5" type="ORF">MAE02_46780</name>
</gene>
<feature type="domain" description="ABC transporter" evidence="4">
    <location>
        <begin position="6"/>
        <end position="234"/>
    </location>
</feature>
<evidence type="ECO:0000313" key="5">
    <source>
        <dbReference type="EMBL" id="GEO16982.1"/>
    </source>
</evidence>
<dbReference type="PANTHER" id="PTHR45772">
    <property type="entry name" value="CONSERVED COMPONENT OF ABC TRANSPORTER FOR NATURAL AMINO ACIDS-RELATED"/>
    <property type="match status" value="1"/>
</dbReference>
<dbReference type="RefSeq" id="WP_147022154.1">
    <property type="nucleotide sequence ID" value="NZ_BJYU01000084.1"/>
</dbReference>
<evidence type="ECO:0000259" key="4">
    <source>
        <dbReference type="PROSITE" id="PS50893"/>
    </source>
</evidence>
<dbReference type="GO" id="GO:0016887">
    <property type="term" value="F:ATP hydrolysis activity"/>
    <property type="evidence" value="ECO:0007669"/>
    <property type="project" value="InterPro"/>
</dbReference>
<keyword evidence="2" id="KW-0547">Nucleotide-binding</keyword>
<evidence type="ECO:0000313" key="6">
    <source>
        <dbReference type="Proteomes" id="UP000321085"/>
    </source>
</evidence>
<dbReference type="GO" id="GO:0005524">
    <property type="term" value="F:ATP binding"/>
    <property type="evidence" value="ECO:0007669"/>
    <property type="project" value="UniProtKB-KW"/>
</dbReference>
<accession>A0A512BYE6</accession>
<dbReference type="PANTHER" id="PTHR45772:SF8">
    <property type="entry name" value="HIGH-AFFINITY BRANCHED-CHAIN AMINO ACID TRANSPORT ATP-BINDING PROTEIN"/>
    <property type="match status" value="1"/>
</dbReference>
<keyword evidence="3 5" id="KW-0067">ATP-binding</keyword>
<reference evidence="5 6" key="1">
    <citation type="submission" date="2019-07" db="EMBL/GenBank/DDBJ databases">
        <title>Whole genome shotgun sequence of Microvirga aerophila NBRC 106136.</title>
        <authorList>
            <person name="Hosoyama A."/>
            <person name="Uohara A."/>
            <person name="Ohji S."/>
            <person name="Ichikawa N."/>
        </authorList>
    </citation>
    <scope>NUCLEOTIDE SEQUENCE [LARGE SCALE GENOMIC DNA]</scope>
    <source>
        <strain evidence="5 6">NBRC 106136</strain>
    </source>
</reference>
<dbReference type="GO" id="GO:0005886">
    <property type="term" value="C:plasma membrane"/>
    <property type="evidence" value="ECO:0007669"/>
    <property type="project" value="TreeGrafter"/>
</dbReference>
<comment type="caution">
    <text evidence="5">The sequence shown here is derived from an EMBL/GenBank/DDBJ whole genome shotgun (WGS) entry which is preliminary data.</text>
</comment>
<dbReference type="Pfam" id="PF00005">
    <property type="entry name" value="ABC_tran"/>
    <property type="match status" value="1"/>
</dbReference>
<name>A0A512BYE6_9HYPH</name>
<keyword evidence="6" id="KW-1185">Reference proteome</keyword>
<proteinExistence type="predicted"/>
<evidence type="ECO:0000256" key="3">
    <source>
        <dbReference type="ARBA" id="ARBA00022840"/>
    </source>
</evidence>
<evidence type="ECO:0000256" key="2">
    <source>
        <dbReference type="ARBA" id="ARBA00022741"/>
    </source>
</evidence>
<dbReference type="AlphaFoldDB" id="A0A512BYE6"/>
<dbReference type="InterPro" id="IPR027417">
    <property type="entry name" value="P-loop_NTPase"/>
</dbReference>
<dbReference type="Proteomes" id="UP000321085">
    <property type="component" value="Unassembled WGS sequence"/>
</dbReference>
<dbReference type="PROSITE" id="PS50893">
    <property type="entry name" value="ABC_TRANSPORTER_2"/>
    <property type="match status" value="1"/>
</dbReference>
<dbReference type="InterPro" id="IPR003593">
    <property type="entry name" value="AAA+_ATPase"/>
</dbReference>
<dbReference type="SMART" id="SM00382">
    <property type="entry name" value="AAA"/>
    <property type="match status" value="1"/>
</dbReference>
<dbReference type="SUPFAM" id="SSF52540">
    <property type="entry name" value="P-loop containing nucleoside triphosphate hydrolases"/>
    <property type="match status" value="1"/>
</dbReference>
<evidence type="ECO:0000256" key="1">
    <source>
        <dbReference type="ARBA" id="ARBA00022448"/>
    </source>
</evidence>
<dbReference type="Gene3D" id="3.40.50.300">
    <property type="entry name" value="P-loop containing nucleotide triphosphate hydrolases"/>
    <property type="match status" value="1"/>
</dbReference>
<organism evidence="5 6">
    <name type="scientific">Microvirga aerophila</name>
    <dbReference type="NCBI Taxonomy" id="670291"/>
    <lineage>
        <taxon>Bacteria</taxon>
        <taxon>Pseudomonadati</taxon>
        <taxon>Pseudomonadota</taxon>
        <taxon>Alphaproteobacteria</taxon>
        <taxon>Hyphomicrobiales</taxon>
        <taxon>Methylobacteriaceae</taxon>
        <taxon>Microvirga</taxon>
    </lineage>
</organism>
<sequence>MRQPILSTSRLTRQFGGLTAVDNVSIDVDPGTVQCIIGPNGAGKSTLLNMLCGTLQPSSGQILYDGKSLLGRRLHEIARLGIARKFQVPTVFNSLTVEENLILAGTINPQGSSRDVDEALAMIELREVAQLKAEFLAHGQRQWLEIGMALMTKPRLLLLDEPTAGMTSDETAKTASLIRGLLGQVTVLAIEHDIHFIRALNCYTIVMHQGRILASGSFDAIEHNETVRDVYLGRQ</sequence>
<dbReference type="InterPro" id="IPR051120">
    <property type="entry name" value="ABC_AA/LPS_Transport"/>
</dbReference>